<gene>
    <name evidence="3" type="ORF">RQP53_00620</name>
</gene>
<feature type="compositionally biased region" description="Low complexity" evidence="1">
    <location>
        <begin position="43"/>
        <end position="62"/>
    </location>
</feature>
<sequence length="211" mass="21681">MACKGTTAPGPSESASSPSSGASSPGSGSTKDSSTSCDGLNCTTTTTTKDGQGNTTGTTTKTQDQRSFCQENPASPLCKQSSIGGSCAAVTCDGDAIQCAIAAEQQKRNCQWYDEYNKPAKEKGDQLQALNGQAMPDGHPGKQPPEMDASRLVRDVDLLAGSCPADIPLNLSGQTVVIPLGSMCGPLQMMGQLGVGLAYFLAAFIMFGKRG</sequence>
<feature type="region of interest" description="Disordered" evidence="1">
    <location>
        <begin position="1"/>
        <end position="71"/>
    </location>
</feature>
<reference evidence="3" key="1">
    <citation type="submission" date="2023-09" db="EMBL/GenBank/DDBJ databases">
        <title>Paucibacter sp. APW11 Genome sequencing and assembly.</title>
        <authorList>
            <person name="Kim I."/>
        </authorList>
    </citation>
    <scope>NUCLEOTIDE SEQUENCE</scope>
    <source>
        <strain evidence="3">APW11</strain>
    </source>
</reference>
<comment type="caution">
    <text evidence="3">The sequence shown here is derived from an EMBL/GenBank/DDBJ whole genome shotgun (WGS) entry which is preliminary data.</text>
</comment>
<dbReference type="EMBL" id="JAVXZY010000001">
    <property type="protein sequence ID" value="MDT8997772.1"/>
    <property type="molecule type" value="Genomic_DNA"/>
</dbReference>
<name>A0ABU3P5C8_9BURK</name>
<protein>
    <submittedName>
        <fullName evidence="3">Virulence factor TspB C-terminal domain-related protein</fullName>
    </submittedName>
</protein>
<keyword evidence="4" id="KW-1185">Reference proteome</keyword>
<dbReference type="NCBIfam" id="NF041109">
    <property type="entry name" value="VF_TspB_C_term"/>
    <property type="match status" value="1"/>
</dbReference>
<dbReference type="Proteomes" id="UP001246372">
    <property type="component" value="Unassembled WGS sequence"/>
</dbReference>
<keyword evidence="2" id="KW-0472">Membrane</keyword>
<feature type="transmembrane region" description="Helical" evidence="2">
    <location>
        <begin position="189"/>
        <end position="208"/>
    </location>
</feature>
<evidence type="ECO:0000313" key="4">
    <source>
        <dbReference type="Proteomes" id="UP001246372"/>
    </source>
</evidence>
<organism evidence="3 4">
    <name type="scientific">Roseateles aquae</name>
    <dbReference type="NCBI Taxonomy" id="3077235"/>
    <lineage>
        <taxon>Bacteria</taxon>
        <taxon>Pseudomonadati</taxon>
        <taxon>Pseudomonadota</taxon>
        <taxon>Betaproteobacteria</taxon>
        <taxon>Burkholderiales</taxon>
        <taxon>Sphaerotilaceae</taxon>
        <taxon>Roseateles</taxon>
    </lineage>
</organism>
<keyword evidence="2" id="KW-0812">Transmembrane</keyword>
<keyword evidence="2" id="KW-1133">Transmembrane helix</keyword>
<accession>A0ABU3P5C8</accession>
<evidence type="ECO:0000256" key="1">
    <source>
        <dbReference type="SAM" id="MobiDB-lite"/>
    </source>
</evidence>
<evidence type="ECO:0000313" key="3">
    <source>
        <dbReference type="EMBL" id="MDT8997772.1"/>
    </source>
</evidence>
<evidence type="ECO:0000256" key="2">
    <source>
        <dbReference type="SAM" id="Phobius"/>
    </source>
</evidence>
<feature type="compositionally biased region" description="Low complexity" evidence="1">
    <location>
        <begin position="8"/>
        <end position="36"/>
    </location>
</feature>
<proteinExistence type="predicted"/>